<keyword evidence="6 8" id="KW-1133">Transmembrane helix</keyword>
<dbReference type="GO" id="GO:0005886">
    <property type="term" value="C:plasma membrane"/>
    <property type="evidence" value="ECO:0007669"/>
    <property type="project" value="UniProtKB-SubCell"/>
</dbReference>
<sequence length="289" mass="31531">MWGLMPLYFILLIPANSIEIVANRVVWSVIFCAIIITVSRGWGKIGAALRSRRIMGTLTVAGFLIVINWLTYVFAVTTGNTIEASLGYFINPLFSVLLGVILLKERLRPLQWTAVGIGFVAVVVLTFSYGKLPWIALILAASFGLYGFVKNRVGGRVDAITSLSIETAVLTPFAITAIVIVTLMGQATLTGMGAGHFWLMVAAGIVTAVPLLFFGASARRLSMTGIGLLQFMTPVVQFIIAITLLDEHMSVERWIGFAIVWVALIILVTDMLLHYRKSSRLRSLAPVKS</sequence>
<dbReference type="PANTHER" id="PTHR22911:SF137">
    <property type="entry name" value="SOLUTE CARRIER FAMILY 35 MEMBER G2-RELATED"/>
    <property type="match status" value="1"/>
</dbReference>
<accession>A0A0S2LWJ1</accession>
<feature type="transmembrane region" description="Helical" evidence="8">
    <location>
        <begin position="133"/>
        <end position="149"/>
    </location>
</feature>
<feature type="transmembrane region" description="Helical" evidence="8">
    <location>
        <begin position="169"/>
        <end position="189"/>
    </location>
</feature>
<proteinExistence type="inferred from homology"/>
<evidence type="ECO:0000256" key="8">
    <source>
        <dbReference type="SAM" id="Phobius"/>
    </source>
</evidence>
<gene>
    <name evidence="10" type="ORF">AS189_04590</name>
</gene>
<keyword evidence="5 8" id="KW-0812">Transmembrane</keyword>
<dbReference type="Pfam" id="PF00892">
    <property type="entry name" value="EamA"/>
    <property type="match status" value="1"/>
</dbReference>
<feature type="transmembrane region" description="Helical" evidence="8">
    <location>
        <begin position="195"/>
        <end position="214"/>
    </location>
</feature>
<protein>
    <recommendedName>
        <fullName evidence="9">EamA domain-containing protein</fullName>
    </recommendedName>
</protein>
<keyword evidence="3" id="KW-0813">Transport</keyword>
<keyword evidence="7 8" id="KW-0472">Membrane</keyword>
<evidence type="ECO:0000256" key="3">
    <source>
        <dbReference type="ARBA" id="ARBA00022448"/>
    </source>
</evidence>
<feature type="transmembrane region" description="Helical" evidence="8">
    <location>
        <begin position="221"/>
        <end position="242"/>
    </location>
</feature>
<keyword evidence="4" id="KW-1003">Cell membrane</keyword>
<feature type="transmembrane region" description="Helical" evidence="8">
    <location>
        <begin position="110"/>
        <end position="127"/>
    </location>
</feature>
<feature type="transmembrane region" description="Helical" evidence="8">
    <location>
        <begin position="55"/>
        <end position="74"/>
    </location>
</feature>
<evidence type="ECO:0000313" key="11">
    <source>
        <dbReference type="Proteomes" id="UP000059574"/>
    </source>
</evidence>
<evidence type="ECO:0000256" key="5">
    <source>
        <dbReference type="ARBA" id="ARBA00022692"/>
    </source>
</evidence>
<feature type="transmembrane region" description="Helical" evidence="8">
    <location>
        <begin position="27"/>
        <end position="43"/>
    </location>
</feature>
<feature type="domain" description="EamA" evidence="9">
    <location>
        <begin position="2"/>
        <end position="126"/>
    </location>
</feature>
<evidence type="ECO:0000256" key="7">
    <source>
        <dbReference type="ARBA" id="ARBA00023136"/>
    </source>
</evidence>
<dbReference type="Proteomes" id="UP000059574">
    <property type="component" value="Chromosome"/>
</dbReference>
<dbReference type="NCBIfam" id="TIGR00688">
    <property type="entry name" value="rarD"/>
    <property type="match status" value="1"/>
</dbReference>
<name>A0A0S2LWJ1_9MICC</name>
<dbReference type="EMBL" id="CP013200">
    <property type="protein sequence ID" value="ALO65898.1"/>
    <property type="molecule type" value="Genomic_DNA"/>
</dbReference>
<comment type="similarity">
    <text evidence="2">Belongs to the EamA transporter family.</text>
</comment>
<dbReference type="AlphaFoldDB" id="A0A0S2LWJ1"/>
<dbReference type="SUPFAM" id="SSF103481">
    <property type="entry name" value="Multidrug resistance efflux transporter EmrE"/>
    <property type="match status" value="2"/>
</dbReference>
<evidence type="ECO:0000256" key="4">
    <source>
        <dbReference type="ARBA" id="ARBA00022475"/>
    </source>
</evidence>
<dbReference type="PANTHER" id="PTHR22911">
    <property type="entry name" value="ACYL-MALONYL CONDENSING ENZYME-RELATED"/>
    <property type="match status" value="1"/>
</dbReference>
<evidence type="ECO:0000259" key="9">
    <source>
        <dbReference type="Pfam" id="PF00892"/>
    </source>
</evidence>
<evidence type="ECO:0000256" key="6">
    <source>
        <dbReference type="ARBA" id="ARBA00022989"/>
    </source>
</evidence>
<dbReference type="InterPro" id="IPR037185">
    <property type="entry name" value="EmrE-like"/>
</dbReference>
<feature type="transmembrane region" description="Helical" evidence="8">
    <location>
        <begin position="86"/>
        <end position="103"/>
    </location>
</feature>
<reference evidence="10 11" key="2">
    <citation type="journal article" date="2016" name="J. Biotechnol.">
        <title>Complete genome sequence of Arthrobacter alpinus ERGS4:06, a yellow pigmented bacterium tolerant to cold and radiations isolated from Sikkim Himalaya.</title>
        <authorList>
            <person name="Kumar R."/>
            <person name="Singh D."/>
            <person name="Swarnkar M.K."/>
            <person name="Singh A.K."/>
            <person name="Kumar S."/>
        </authorList>
    </citation>
    <scope>NUCLEOTIDE SEQUENCE [LARGE SCALE GENOMIC DNA]</scope>
    <source>
        <strain evidence="10 11">ERGS4:06</strain>
    </source>
</reference>
<reference evidence="11" key="1">
    <citation type="submission" date="2015-11" db="EMBL/GenBank/DDBJ databases">
        <authorList>
            <person name="Kumar R."/>
            <person name="Singh D."/>
            <person name="Swarnkar M.K."/>
            <person name="Singh A.K."/>
            <person name="Kumar S."/>
        </authorList>
    </citation>
    <scope>NUCLEOTIDE SEQUENCE [LARGE SCALE GENOMIC DNA]</scope>
    <source>
        <strain evidence="11">ERGS4:06</strain>
    </source>
</reference>
<evidence type="ECO:0000256" key="2">
    <source>
        <dbReference type="ARBA" id="ARBA00007362"/>
    </source>
</evidence>
<evidence type="ECO:0000256" key="1">
    <source>
        <dbReference type="ARBA" id="ARBA00004651"/>
    </source>
</evidence>
<dbReference type="InterPro" id="IPR004626">
    <property type="entry name" value="RarD"/>
</dbReference>
<dbReference type="InterPro" id="IPR000620">
    <property type="entry name" value="EamA_dom"/>
</dbReference>
<organism evidence="10 11">
    <name type="scientific">Arthrobacter alpinus</name>
    <dbReference type="NCBI Taxonomy" id="656366"/>
    <lineage>
        <taxon>Bacteria</taxon>
        <taxon>Bacillati</taxon>
        <taxon>Actinomycetota</taxon>
        <taxon>Actinomycetes</taxon>
        <taxon>Micrococcales</taxon>
        <taxon>Micrococcaceae</taxon>
        <taxon>Arthrobacter</taxon>
    </lineage>
</organism>
<comment type="subcellular location">
    <subcellularLocation>
        <location evidence="1">Cell membrane</location>
        <topology evidence="1">Multi-pass membrane protein</topology>
    </subcellularLocation>
</comment>
<feature type="transmembrane region" description="Helical" evidence="8">
    <location>
        <begin position="254"/>
        <end position="273"/>
    </location>
</feature>
<evidence type="ECO:0000313" key="10">
    <source>
        <dbReference type="EMBL" id="ALO65898.1"/>
    </source>
</evidence>